<feature type="chain" id="PRO_5007819988" description="Methyltransferase domain-containing protein" evidence="1">
    <location>
        <begin position="25"/>
        <end position="222"/>
    </location>
</feature>
<dbReference type="OrthoDB" id="156058at2"/>
<dbReference type="CDD" id="cd02440">
    <property type="entry name" value="AdoMet_MTases"/>
    <property type="match status" value="1"/>
</dbReference>
<protein>
    <recommendedName>
        <fullName evidence="2">Methyltransferase domain-containing protein</fullName>
    </recommendedName>
</protein>
<dbReference type="Proteomes" id="UP000215027">
    <property type="component" value="Chromosome I"/>
</dbReference>
<accession>A0A160SY38</accession>
<name>A0A160SY38_9CHLR</name>
<evidence type="ECO:0000259" key="2">
    <source>
        <dbReference type="Pfam" id="PF13649"/>
    </source>
</evidence>
<keyword evidence="1" id="KW-0732">Signal</keyword>
<dbReference type="InterPro" id="IPR029063">
    <property type="entry name" value="SAM-dependent_MTases_sf"/>
</dbReference>
<proteinExistence type="predicted"/>
<dbReference type="GO" id="GO:0008168">
    <property type="term" value="F:methyltransferase activity"/>
    <property type="evidence" value="ECO:0007669"/>
    <property type="project" value="TreeGrafter"/>
</dbReference>
<evidence type="ECO:0000313" key="3">
    <source>
        <dbReference type="EMBL" id="CUS01934.1"/>
    </source>
</evidence>
<reference evidence="3" key="1">
    <citation type="submission" date="2016-01" db="EMBL/GenBank/DDBJ databases">
        <authorList>
            <person name="Mcilroy J.S."/>
            <person name="Karst M S."/>
            <person name="Albertsen M."/>
        </authorList>
    </citation>
    <scope>NUCLEOTIDE SEQUENCE</scope>
    <source>
        <strain evidence="3">Cfx-K</strain>
    </source>
</reference>
<dbReference type="RefSeq" id="WP_095041607.1">
    <property type="nucleotide sequence ID" value="NZ_LN890655.1"/>
</dbReference>
<dbReference type="EMBL" id="LN890655">
    <property type="protein sequence ID" value="CUS01934.1"/>
    <property type="molecule type" value="Genomic_DNA"/>
</dbReference>
<feature type="domain" description="Methyltransferase" evidence="2">
    <location>
        <begin position="53"/>
        <end position="144"/>
    </location>
</feature>
<dbReference type="InterPro" id="IPR041698">
    <property type="entry name" value="Methyltransf_25"/>
</dbReference>
<feature type="signal peptide" evidence="1">
    <location>
        <begin position="1"/>
        <end position="24"/>
    </location>
</feature>
<dbReference type="AlphaFoldDB" id="A0A160SY38"/>
<dbReference type="PANTHER" id="PTHR43591:SF24">
    <property type="entry name" value="2-METHOXY-6-POLYPRENYL-1,4-BENZOQUINOL METHYLASE, MITOCHONDRIAL"/>
    <property type="match status" value="1"/>
</dbReference>
<gene>
    <name evidence="3" type="ORF">CFX0092_A0053</name>
</gene>
<dbReference type="PANTHER" id="PTHR43591">
    <property type="entry name" value="METHYLTRANSFERASE"/>
    <property type="match status" value="1"/>
</dbReference>
<keyword evidence="4" id="KW-1185">Reference proteome</keyword>
<sequence length="222" mass="23885">MLTSLRRNLLLRFFHLLYHQLAWAYDAVSAAVSLGRWQDWGAAALPFVNGASVLELGHGPGHLLARLADEGRPAIGLDLSPQMGRLAARRVGGRGFPARLVRGRGQALPFAAAAFDAVIAAFPAPYILEPATLAAIRRVLRPGGRLVIVPQAGLMGGGVLVRAIERLYAITGQRDTGQNGADKTRDYWTERLAAADFDVEVWDVEDGHSAVTVLVATRPTHP</sequence>
<dbReference type="Pfam" id="PF13649">
    <property type="entry name" value="Methyltransf_25"/>
    <property type="match status" value="1"/>
</dbReference>
<evidence type="ECO:0000313" key="4">
    <source>
        <dbReference type="Proteomes" id="UP000215027"/>
    </source>
</evidence>
<organism evidence="3 4">
    <name type="scientific">Candidatus Promineifilum breve</name>
    <dbReference type="NCBI Taxonomy" id="1806508"/>
    <lineage>
        <taxon>Bacteria</taxon>
        <taxon>Bacillati</taxon>
        <taxon>Chloroflexota</taxon>
        <taxon>Ardenticatenia</taxon>
        <taxon>Candidatus Promineifilales</taxon>
        <taxon>Candidatus Promineifilaceae</taxon>
        <taxon>Candidatus Promineifilum</taxon>
    </lineage>
</organism>
<evidence type="ECO:0000256" key="1">
    <source>
        <dbReference type="SAM" id="SignalP"/>
    </source>
</evidence>
<dbReference type="Gene3D" id="3.40.50.150">
    <property type="entry name" value="Vaccinia Virus protein VP39"/>
    <property type="match status" value="1"/>
</dbReference>
<dbReference type="SUPFAM" id="SSF53335">
    <property type="entry name" value="S-adenosyl-L-methionine-dependent methyltransferases"/>
    <property type="match status" value="1"/>
</dbReference>
<dbReference type="KEGG" id="pbf:CFX0092_A0053"/>